<evidence type="ECO:0000256" key="1">
    <source>
        <dbReference type="SAM" id="MobiDB-lite"/>
    </source>
</evidence>
<protein>
    <recommendedName>
        <fullName evidence="7">Outer membrane lipoprotein</fullName>
    </recommendedName>
</protein>
<dbReference type="Proteomes" id="UP001469089">
    <property type="component" value="Unassembled WGS sequence"/>
</dbReference>
<evidence type="ECO:0008006" key="7">
    <source>
        <dbReference type="Google" id="ProtNLM"/>
    </source>
</evidence>
<organism evidence="4 5">
    <name type="scientific">Paraburkholderia acidicola</name>
    <dbReference type="NCBI Taxonomy" id="1912599"/>
    <lineage>
        <taxon>Bacteria</taxon>
        <taxon>Pseudomonadati</taxon>
        <taxon>Pseudomonadota</taxon>
        <taxon>Betaproteobacteria</taxon>
        <taxon>Burkholderiales</taxon>
        <taxon>Burkholderiaceae</taxon>
        <taxon>Paraburkholderia</taxon>
    </lineage>
</organism>
<evidence type="ECO:0000313" key="5">
    <source>
        <dbReference type="Proteomes" id="UP000218022"/>
    </source>
</evidence>
<gene>
    <name evidence="4" type="ORF">BWP39_12640</name>
    <name evidence="3" type="ORF">N0A02_17600</name>
</gene>
<dbReference type="EMBL" id="MTZV01000004">
    <property type="protein sequence ID" value="PCE25367.1"/>
    <property type="molecule type" value="Genomic_DNA"/>
</dbReference>
<reference evidence="3 6" key="3">
    <citation type="journal article" date="2024" name="Chem. Sci.">
        <title>Discovery of a lagriamide polyketide by integrated genome mining, isotopic labeling, and untargeted metabolomics.</title>
        <authorList>
            <person name="Fergusson C.H."/>
            <person name="Saulog J."/>
            <person name="Paulo B.S."/>
            <person name="Wilson D.M."/>
            <person name="Liu D.Y."/>
            <person name="Morehouse N.J."/>
            <person name="Waterworth S."/>
            <person name="Barkei J."/>
            <person name="Gray C.A."/>
            <person name="Kwan J.C."/>
            <person name="Eustaquio A.S."/>
            <person name="Linington R.G."/>
        </authorList>
    </citation>
    <scope>NUCLEOTIDE SEQUENCE [LARGE SCALE GENOMIC DNA]</scope>
    <source>
        <strain evidence="3 6">RL17-338-BIF-B</strain>
    </source>
</reference>
<comment type="caution">
    <text evidence="4">The sequence shown here is derived from an EMBL/GenBank/DDBJ whole genome shotgun (WGS) entry which is preliminary data.</text>
</comment>
<evidence type="ECO:0000313" key="3">
    <source>
        <dbReference type="EMBL" id="MEQ5841246.1"/>
    </source>
</evidence>
<dbReference type="AlphaFoldDB" id="A0A2A4EXC6"/>
<evidence type="ECO:0000256" key="2">
    <source>
        <dbReference type="SAM" id="SignalP"/>
    </source>
</evidence>
<reference evidence="4 5" key="1">
    <citation type="submission" date="2017-01" db="EMBL/GenBank/DDBJ databases">
        <title>Whole-Genome Shotgun Sequencing of Two beta-Proteobacterial Species in Search of the Bulgecin Biosynthetic Cluster.</title>
        <authorList>
            <person name="Horsman M.E."/>
            <person name="Marous D.R."/>
            <person name="Li R."/>
            <person name="Oliver R.A."/>
            <person name="Byun B."/>
            <person name="Emrich S.J."/>
            <person name="Boggess B."/>
            <person name="Townsend C.A."/>
            <person name="Mobashery S."/>
        </authorList>
    </citation>
    <scope>NUCLEOTIDE SEQUENCE [LARGE SCALE GENOMIC DNA]</scope>
    <source>
        <strain evidence="4 5">ATCC 31363</strain>
    </source>
</reference>
<reference evidence="3" key="2">
    <citation type="submission" date="2022-09" db="EMBL/GenBank/DDBJ databases">
        <authorList>
            <person name="Fergusson C."/>
            <person name="Paulo B.S."/>
            <person name="Eustaquio A.S."/>
            <person name="Linington R."/>
        </authorList>
    </citation>
    <scope>NUCLEOTIDE SEQUENCE</scope>
    <source>
        <strain evidence="3">RL17-338-BIF-B</strain>
    </source>
</reference>
<feature type="chain" id="PRO_5013127915" description="Outer membrane lipoprotein" evidence="2">
    <location>
        <begin position="23"/>
        <end position="252"/>
    </location>
</feature>
<name>A0A2A4EXC6_9BURK</name>
<dbReference type="OrthoDB" id="5393649at2"/>
<feature type="region of interest" description="Disordered" evidence="1">
    <location>
        <begin position="230"/>
        <end position="252"/>
    </location>
</feature>
<dbReference type="RefSeq" id="WP_096720612.1">
    <property type="nucleotide sequence ID" value="NZ_JAOALG010000001.1"/>
</dbReference>
<sequence length="252" mass="26926">MKILQRILMLALVFWLAACGQAGLPSAASPLAPTDAAADRPGLGTAWGETVSSVTHTVKFERADSTTPDDVTSIYYNDTIKSNAGDSRASLSMASGAINLRFRDGNNNTLNLLHGGNGRWNIVGKAGDHYEMVLYNKGRAPYEVVSSVDGLDVISGRPGSYRTGGYILYPGKTLVIDGFRKNEREVAAFRFSSVPHSYVANTSNGDVANVGVIGVALFAEKDSEAAIRMKANPFPQNTQNDSRFAPPPDSIP</sequence>
<keyword evidence="2" id="KW-0732">Signal</keyword>
<dbReference type="EMBL" id="JAOALG010000001">
    <property type="protein sequence ID" value="MEQ5841246.1"/>
    <property type="molecule type" value="Genomic_DNA"/>
</dbReference>
<accession>A0A2A4EXC6</accession>
<dbReference type="PROSITE" id="PS51257">
    <property type="entry name" value="PROKAR_LIPOPROTEIN"/>
    <property type="match status" value="1"/>
</dbReference>
<evidence type="ECO:0000313" key="6">
    <source>
        <dbReference type="Proteomes" id="UP001469089"/>
    </source>
</evidence>
<keyword evidence="6" id="KW-1185">Reference proteome</keyword>
<evidence type="ECO:0000313" key="4">
    <source>
        <dbReference type="EMBL" id="PCE25367.1"/>
    </source>
</evidence>
<dbReference type="Proteomes" id="UP000218022">
    <property type="component" value="Unassembled WGS sequence"/>
</dbReference>
<proteinExistence type="predicted"/>
<feature type="signal peptide" evidence="2">
    <location>
        <begin position="1"/>
        <end position="22"/>
    </location>
</feature>